<dbReference type="AlphaFoldDB" id="A0AAU8J8C9"/>
<keyword evidence="1" id="KW-0472">Membrane</keyword>
<protein>
    <submittedName>
        <fullName evidence="2">Phosphate ABC transporter permease</fullName>
    </submittedName>
</protein>
<reference evidence="2" key="1">
    <citation type="submission" date="2024-07" db="EMBL/GenBank/DDBJ databases">
        <authorList>
            <person name="Kim Y.J."/>
            <person name="Jeong J.Y."/>
        </authorList>
    </citation>
    <scope>NUCLEOTIDE SEQUENCE</scope>
    <source>
        <strain evidence="2">GIHE-MW2</strain>
    </source>
</reference>
<feature type="transmembrane region" description="Helical" evidence="1">
    <location>
        <begin position="37"/>
        <end position="55"/>
    </location>
</feature>
<organism evidence="2">
    <name type="scientific">Planktothricoides raciborskii GIHE-MW2</name>
    <dbReference type="NCBI Taxonomy" id="2792601"/>
    <lineage>
        <taxon>Bacteria</taxon>
        <taxon>Bacillati</taxon>
        <taxon>Cyanobacteriota</taxon>
        <taxon>Cyanophyceae</taxon>
        <taxon>Oscillatoriophycideae</taxon>
        <taxon>Oscillatoriales</taxon>
        <taxon>Oscillatoriaceae</taxon>
        <taxon>Planktothricoides</taxon>
    </lineage>
</organism>
<evidence type="ECO:0000313" key="2">
    <source>
        <dbReference type="EMBL" id="XCM34466.1"/>
    </source>
</evidence>
<accession>A0AAU8J8C9</accession>
<gene>
    <name evidence="2" type="ORF">ABWT76_003066</name>
</gene>
<name>A0AAU8J8C9_9CYAN</name>
<keyword evidence="1" id="KW-0812">Transmembrane</keyword>
<dbReference type="EMBL" id="CP159837">
    <property type="protein sequence ID" value="XCM34466.1"/>
    <property type="molecule type" value="Genomic_DNA"/>
</dbReference>
<proteinExistence type="predicted"/>
<dbReference type="RefSeq" id="WP_054464360.1">
    <property type="nucleotide sequence ID" value="NZ_CP159837.1"/>
</dbReference>
<feature type="transmembrane region" description="Helical" evidence="1">
    <location>
        <begin position="61"/>
        <end position="82"/>
    </location>
</feature>
<keyword evidence="1" id="KW-1133">Transmembrane helix</keyword>
<sequence>MLIPLTRESFEELIPIIATGPQYVYCWGKFSDLLKRLLISVVGVLILLIIANYLAENLKPFLFIIGIFMGFYWLWGPIFDASRRNAECRRYKYSGLWQGKVFDVFVTEELVGTQETVNNKGELVLLENLERRLNLEVGDKSGPLTILQVALQKEHKGIAVGEAAQMVVMSNLQDLSRISKVSDIYLPRLDLWVSDYPYLRRDIFLAIGDELRAARRRNPARSPRNSDRLRSP</sequence>
<evidence type="ECO:0000256" key="1">
    <source>
        <dbReference type="SAM" id="Phobius"/>
    </source>
</evidence>